<reference evidence="3 5" key="2">
    <citation type="journal article" date="2018" name="Plant J.">
        <title>The Physcomitrella patens chromosome-scale assembly reveals moss genome structure and evolution.</title>
        <authorList>
            <person name="Lang D."/>
            <person name="Ullrich K.K."/>
            <person name="Murat F."/>
            <person name="Fuchs J."/>
            <person name="Jenkins J."/>
            <person name="Haas F.B."/>
            <person name="Piednoel M."/>
            <person name="Gundlach H."/>
            <person name="Van Bel M."/>
            <person name="Meyberg R."/>
            <person name="Vives C."/>
            <person name="Morata J."/>
            <person name="Symeonidi A."/>
            <person name="Hiss M."/>
            <person name="Muchero W."/>
            <person name="Kamisugi Y."/>
            <person name="Saleh O."/>
            <person name="Blanc G."/>
            <person name="Decker E.L."/>
            <person name="van Gessel N."/>
            <person name="Grimwood J."/>
            <person name="Hayes R.D."/>
            <person name="Graham S.W."/>
            <person name="Gunter L.E."/>
            <person name="McDaniel S.F."/>
            <person name="Hoernstein S.N.W."/>
            <person name="Larsson A."/>
            <person name="Li F.W."/>
            <person name="Perroud P.F."/>
            <person name="Phillips J."/>
            <person name="Ranjan P."/>
            <person name="Rokshar D.S."/>
            <person name="Rothfels C.J."/>
            <person name="Schneider L."/>
            <person name="Shu S."/>
            <person name="Stevenson D.W."/>
            <person name="Thummler F."/>
            <person name="Tillich M."/>
            <person name="Villarreal Aguilar J.C."/>
            <person name="Widiez T."/>
            <person name="Wong G.K."/>
            <person name="Wymore A."/>
            <person name="Zhang Y."/>
            <person name="Zimmer A.D."/>
            <person name="Quatrano R.S."/>
            <person name="Mayer K.F.X."/>
            <person name="Goodstein D."/>
            <person name="Casacuberta J.M."/>
            <person name="Vandepoele K."/>
            <person name="Reski R."/>
            <person name="Cuming A.C."/>
            <person name="Tuskan G.A."/>
            <person name="Maumus F."/>
            <person name="Salse J."/>
            <person name="Schmutz J."/>
            <person name="Rensing S.A."/>
        </authorList>
    </citation>
    <scope>NUCLEOTIDE SEQUENCE [LARGE SCALE GENOMIC DNA]</scope>
    <source>
        <strain evidence="4 5">cv. Gransden 2004</strain>
    </source>
</reference>
<dbReference type="PANTHER" id="PTHR33159">
    <property type="entry name" value="RPM1-INTERACTING PROTEIN 4 (RIN4) FAMILY PROTEIN"/>
    <property type="match status" value="1"/>
</dbReference>
<feature type="compositionally biased region" description="Basic and acidic residues" evidence="1">
    <location>
        <begin position="205"/>
        <end position="217"/>
    </location>
</feature>
<dbReference type="Pfam" id="PF05627">
    <property type="entry name" value="AvrRpt-cleavage"/>
    <property type="match status" value="2"/>
</dbReference>
<evidence type="ECO:0000256" key="1">
    <source>
        <dbReference type="SAM" id="MobiDB-lite"/>
    </source>
</evidence>
<dbReference type="GeneID" id="112285452"/>
<feature type="region of interest" description="Disordered" evidence="1">
    <location>
        <begin position="193"/>
        <end position="243"/>
    </location>
</feature>
<dbReference type="Gramene" id="Pp3c1_23970V3.1">
    <property type="protein sequence ID" value="Pp3c1_23970V3.1"/>
    <property type="gene ID" value="Pp3c1_23970"/>
</dbReference>
<feature type="compositionally biased region" description="Basic and acidic residues" evidence="1">
    <location>
        <begin position="78"/>
        <end position="93"/>
    </location>
</feature>
<dbReference type="EMBL" id="ABEU02000001">
    <property type="protein sequence ID" value="PNR62670.1"/>
    <property type="molecule type" value="Genomic_DNA"/>
</dbReference>
<keyword evidence="5" id="KW-1185">Reference proteome</keyword>
<organism evidence="3">
    <name type="scientific">Physcomitrium patens</name>
    <name type="common">Spreading-leaved earth moss</name>
    <name type="synonym">Physcomitrella patens</name>
    <dbReference type="NCBI Taxonomy" id="3218"/>
    <lineage>
        <taxon>Eukaryota</taxon>
        <taxon>Viridiplantae</taxon>
        <taxon>Streptophyta</taxon>
        <taxon>Embryophyta</taxon>
        <taxon>Bryophyta</taxon>
        <taxon>Bryophytina</taxon>
        <taxon>Bryopsida</taxon>
        <taxon>Funariidae</taxon>
        <taxon>Funariales</taxon>
        <taxon>Funariaceae</taxon>
        <taxon>Physcomitrium</taxon>
    </lineage>
</organism>
<sequence>MARPHVPKFGAWDAKGGNGGTYTAVFDHARAGKGGKLINPNDPAENDALAAQLYGGPLPTQRNNDRSPSRGRQAYDTGRPEPPPRRPQQDRYGDGPSHSGERSSANPYASGAREAGRGAATPAMGRRSRNFSGGDEGSVLAPGTPKARLRTQGGRPEEPTKGGALPKFGDWDVKDPNAGEGFTVIFQKLADEKKEGGPVQIPRLNPDHRLSHDEGHGKRSQYGASKVTKDTKHSRQPGCCTIL</sequence>
<dbReference type="OrthoDB" id="1109067at2759"/>
<dbReference type="Gramene" id="Pp3c1_23970V3.2">
    <property type="protein sequence ID" value="Pp3c1_23970V3.2"/>
    <property type="gene ID" value="Pp3c1_23970"/>
</dbReference>
<dbReference type="FunCoup" id="A0A2K1L9F9">
    <property type="interactions" value="1357"/>
</dbReference>
<name>A0A2K1L9F9_PHYPA</name>
<dbReference type="EnsemblPlants" id="Pp3c1_23970V3.2">
    <property type="protein sequence ID" value="Pp3c1_23970V3.2"/>
    <property type="gene ID" value="Pp3c1_23970"/>
</dbReference>
<dbReference type="PANTHER" id="PTHR33159:SF101">
    <property type="entry name" value="OS04G0379600 PROTEIN"/>
    <property type="match status" value="1"/>
</dbReference>
<reference evidence="4" key="3">
    <citation type="submission" date="2020-12" db="UniProtKB">
        <authorList>
            <consortium name="EnsemblPlants"/>
        </authorList>
    </citation>
    <scope>IDENTIFICATION</scope>
</reference>
<dbReference type="KEGG" id="ppp:112285452"/>
<reference evidence="3 5" key="1">
    <citation type="journal article" date="2008" name="Science">
        <title>The Physcomitrella genome reveals evolutionary insights into the conquest of land by plants.</title>
        <authorList>
            <person name="Rensing S."/>
            <person name="Lang D."/>
            <person name="Zimmer A."/>
            <person name="Terry A."/>
            <person name="Salamov A."/>
            <person name="Shapiro H."/>
            <person name="Nishiyama T."/>
            <person name="Perroud P.-F."/>
            <person name="Lindquist E."/>
            <person name="Kamisugi Y."/>
            <person name="Tanahashi T."/>
            <person name="Sakakibara K."/>
            <person name="Fujita T."/>
            <person name="Oishi K."/>
            <person name="Shin-I T."/>
            <person name="Kuroki Y."/>
            <person name="Toyoda A."/>
            <person name="Suzuki Y."/>
            <person name="Hashimoto A."/>
            <person name="Yamaguchi K."/>
            <person name="Sugano A."/>
            <person name="Kohara Y."/>
            <person name="Fujiyama A."/>
            <person name="Anterola A."/>
            <person name="Aoki S."/>
            <person name="Ashton N."/>
            <person name="Barbazuk W.B."/>
            <person name="Barker E."/>
            <person name="Bennetzen J."/>
            <person name="Bezanilla M."/>
            <person name="Blankenship R."/>
            <person name="Cho S.H."/>
            <person name="Dutcher S."/>
            <person name="Estelle M."/>
            <person name="Fawcett J.A."/>
            <person name="Gundlach H."/>
            <person name="Hanada K."/>
            <person name="Heyl A."/>
            <person name="Hicks K.A."/>
            <person name="Hugh J."/>
            <person name="Lohr M."/>
            <person name="Mayer K."/>
            <person name="Melkozernov A."/>
            <person name="Murata T."/>
            <person name="Nelson D."/>
            <person name="Pils B."/>
            <person name="Prigge M."/>
            <person name="Reiss B."/>
            <person name="Renner T."/>
            <person name="Rombauts S."/>
            <person name="Rushton P."/>
            <person name="Sanderfoot A."/>
            <person name="Schween G."/>
            <person name="Shiu S.-H."/>
            <person name="Stueber K."/>
            <person name="Theodoulou F.L."/>
            <person name="Tu H."/>
            <person name="Van de Peer Y."/>
            <person name="Verrier P.J."/>
            <person name="Waters E."/>
            <person name="Wood A."/>
            <person name="Yang L."/>
            <person name="Cove D."/>
            <person name="Cuming A."/>
            <person name="Hasebe M."/>
            <person name="Lucas S."/>
            <person name="Mishler D.B."/>
            <person name="Reski R."/>
            <person name="Grigoriev I."/>
            <person name="Quatrano R.S."/>
            <person name="Boore J.L."/>
        </authorList>
    </citation>
    <scope>NUCLEOTIDE SEQUENCE [LARGE SCALE GENOMIC DNA]</scope>
    <source>
        <strain evidence="4 5">cv. Gransden 2004</strain>
    </source>
</reference>
<dbReference type="EnsemblPlants" id="Pp3c1_23970V3.1">
    <property type="protein sequence ID" value="Pp3c1_23970V3.1"/>
    <property type="gene ID" value="Pp3c1_23970"/>
</dbReference>
<dbReference type="AlphaFoldDB" id="A0A2K1L9F9"/>
<feature type="compositionally biased region" description="Low complexity" evidence="1">
    <location>
        <begin position="109"/>
        <end position="123"/>
    </location>
</feature>
<feature type="region of interest" description="Disordered" evidence="1">
    <location>
        <begin position="1"/>
        <end position="174"/>
    </location>
</feature>
<accession>A0A2K1L9F9</accession>
<feature type="domain" description="RIN4 pathogenic type III effector avirulence factor Avr cleavage site" evidence="2">
    <location>
        <begin position="161"/>
        <end position="194"/>
    </location>
</feature>
<dbReference type="InterPro" id="IPR008700">
    <property type="entry name" value="TypeIII_avirulence_cleave"/>
</dbReference>
<feature type="domain" description="RIN4 pathogenic type III effector avirulence factor Avr cleavage site" evidence="2">
    <location>
        <begin position="3"/>
        <end position="33"/>
    </location>
</feature>
<dbReference type="Proteomes" id="UP000006727">
    <property type="component" value="Chromosome 1"/>
</dbReference>
<gene>
    <name evidence="4" type="primary">LOC112285452</name>
    <name evidence="3" type="ORF">PHYPA_001094</name>
</gene>
<evidence type="ECO:0000313" key="5">
    <source>
        <dbReference type="Proteomes" id="UP000006727"/>
    </source>
</evidence>
<proteinExistence type="predicted"/>
<dbReference type="PaxDb" id="3218-PP1S59_152V6.2"/>
<dbReference type="InterPro" id="IPR040387">
    <property type="entry name" value="RIN4/NOI4"/>
</dbReference>
<dbReference type="RefSeq" id="XP_024382073.1">
    <property type="nucleotide sequence ID" value="XM_024526305.2"/>
</dbReference>
<evidence type="ECO:0000313" key="4">
    <source>
        <dbReference type="EnsemblPlants" id="Pp3c1_23970V3.1"/>
    </source>
</evidence>
<evidence type="ECO:0000313" key="3">
    <source>
        <dbReference type="EMBL" id="PNR62670.1"/>
    </source>
</evidence>
<protein>
    <recommendedName>
        <fullName evidence="2">RIN4 pathogenic type III effector avirulence factor Avr cleavage site domain-containing protein</fullName>
    </recommendedName>
</protein>
<dbReference type="OMA" id="RNEPTTH"/>
<evidence type="ECO:0000259" key="2">
    <source>
        <dbReference type="Pfam" id="PF05627"/>
    </source>
</evidence>